<evidence type="ECO:0000313" key="8">
    <source>
        <dbReference type="Proteomes" id="UP000324222"/>
    </source>
</evidence>
<gene>
    <name evidence="7" type="primary">PIPOX_2</name>
    <name evidence="7" type="ORF">E2C01_054897</name>
</gene>
<evidence type="ECO:0000256" key="2">
    <source>
        <dbReference type="ARBA" id="ARBA00010989"/>
    </source>
</evidence>
<evidence type="ECO:0000256" key="1">
    <source>
        <dbReference type="ARBA" id="ARBA00001974"/>
    </source>
</evidence>
<dbReference type="OrthoDB" id="424974at2759"/>
<dbReference type="GO" id="GO:0050031">
    <property type="term" value="F:L-pipecolate oxidase activity"/>
    <property type="evidence" value="ECO:0007669"/>
    <property type="project" value="TreeGrafter"/>
</dbReference>
<protein>
    <submittedName>
        <fullName evidence="7">Peroxisomal sarcosine oxidase</fullName>
    </submittedName>
</protein>
<dbReference type="EMBL" id="VSRR010017952">
    <property type="protein sequence ID" value="MPC60838.1"/>
    <property type="molecule type" value="Genomic_DNA"/>
</dbReference>
<keyword evidence="4" id="KW-0274">FAD</keyword>
<dbReference type="InterPro" id="IPR045170">
    <property type="entry name" value="MTOX"/>
</dbReference>
<evidence type="ECO:0000259" key="6">
    <source>
        <dbReference type="Pfam" id="PF01266"/>
    </source>
</evidence>
<keyword evidence="8" id="KW-1185">Reference proteome</keyword>
<accession>A0A5B7GV59</accession>
<organism evidence="7 8">
    <name type="scientific">Portunus trituberculatus</name>
    <name type="common">Swimming crab</name>
    <name type="synonym">Neptunus trituberculatus</name>
    <dbReference type="NCBI Taxonomy" id="210409"/>
    <lineage>
        <taxon>Eukaryota</taxon>
        <taxon>Metazoa</taxon>
        <taxon>Ecdysozoa</taxon>
        <taxon>Arthropoda</taxon>
        <taxon>Crustacea</taxon>
        <taxon>Multicrustacea</taxon>
        <taxon>Malacostraca</taxon>
        <taxon>Eumalacostraca</taxon>
        <taxon>Eucarida</taxon>
        <taxon>Decapoda</taxon>
        <taxon>Pleocyemata</taxon>
        <taxon>Brachyura</taxon>
        <taxon>Eubrachyura</taxon>
        <taxon>Portunoidea</taxon>
        <taxon>Portunidae</taxon>
        <taxon>Portuninae</taxon>
        <taxon>Portunus</taxon>
    </lineage>
</organism>
<dbReference type="Pfam" id="PF01266">
    <property type="entry name" value="DAO"/>
    <property type="match status" value="1"/>
</dbReference>
<evidence type="ECO:0000256" key="4">
    <source>
        <dbReference type="ARBA" id="ARBA00022827"/>
    </source>
</evidence>
<sequence length="91" mass="10266">MFIYGAFYVYVYSLIYSFSPRHPLQCTPDLEFVVDRHPRHPNVIFACGFSGTGFKIAPAIGEDLCNLALGRPTVRDLSVFSADRFKAKSKM</sequence>
<evidence type="ECO:0000313" key="7">
    <source>
        <dbReference type="EMBL" id="MPC60838.1"/>
    </source>
</evidence>
<keyword evidence="3" id="KW-0285">Flavoprotein</keyword>
<evidence type="ECO:0000256" key="5">
    <source>
        <dbReference type="ARBA" id="ARBA00023002"/>
    </source>
</evidence>
<dbReference type="Gene3D" id="3.50.50.60">
    <property type="entry name" value="FAD/NAD(P)-binding domain"/>
    <property type="match status" value="1"/>
</dbReference>
<comment type="cofactor">
    <cofactor evidence="1">
        <name>FAD</name>
        <dbReference type="ChEBI" id="CHEBI:57692"/>
    </cofactor>
</comment>
<comment type="caution">
    <text evidence="7">The sequence shown here is derived from an EMBL/GenBank/DDBJ whole genome shotgun (WGS) entry which is preliminary data.</text>
</comment>
<keyword evidence="5" id="KW-0560">Oxidoreductase</keyword>
<dbReference type="GO" id="GO:0008115">
    <property type="term" value="F:sarcosine oxidase activity"/>
    <property type="evidence" value="ECO:0007669"/>
    <property type="project" value="TreeGrafter"/>
</dbReference>
<name>A0A5B7GV59_PORTR</name>
<dbReference type="Proteomes" id="UP000324222">
    <property type="component" value="Unassembled WGS sequence"/>
</dbReference>
<comment type="similarity">
    <text evidence="2">Belongs to the MSOX/MTOX family.</text>
</comment>
<dbReference type="PANTHER" id="PTHR10961:SF46">
    <property type="entry name" value="PEROXISOMAL SARCOSINE OXIDASE"/>
    <property type="match status" value="1"/>
</dbReference>
<proteinExistence type="inferred from homology"/>
<dbReference type="SUPFAM" id="SSF51905">
    <property type="entry name" value="FAD/NAD(P)-binding domain"/>
    <property type="match status" value="1"/>
</dbReference>
<reference evidence="7 8" key="1">
    <citation type="submission" date="2019-05" db="EMBL/GenBank/DDBJ databases">
        <title>Another draft genome of Portunus trituberculatus and its Hox gene families provides insights of decapod evolution.</title>
        <authorList>
            <person name="Jeong J.-H."/>
            <person name="Song I."/>
            <person name="Kim S."/>
            <person name="Choi T."/>
            <person name="Kim D."/>
            <person name="Ryu S."/>
            <person name="Kim W."/>
        </authorList>
    </citation>
    <scope>NUCLEOTIDE SEQUENCE [LARGE SCALE GENOMIC DNA]</scope>
    <source>
        <tissue evidence="7">Muscle</tissue>
    </source>
</reference>
<dbReference type="PANTHER" id="PTHR10961">
    <property type="entry name" value="PEROXISOMAL SARCOSINE OXIDASE"/>
    <property type="match status" value="1"/>
</dbReference>
<dbReference type="GO" id="GO:0033514">
    <property type="term" value="P:L-lysine catabolic process to acetyl-CoA via L-pipecolate"/>
    <property type="evidence" value="ECO:0007669"/>
    <property type="project" value="TreeGrafter"/>
</dbReference>
<dbReference type="AlphaFoldDB" id="A0A5B7GV59"/>
<dbReference type="InterPro" id="IPR006076">
    <property type="entry name" value="FAD-dep_OxRdtase"/>
</dbReference>
<dbReference type="GO" id="GO:0005777">
    <property type="term" value="C:peroxisome"/>
    <property type="evidence" value="ECO:0007669"/>
    <property type="project" value="TreeGrafter"/>
</dbReference>
<feature type="domain" description="FAD dependent oxidoreductase" evidence="6">
    <location>
        <begin position="26"/>
        <end position="66"/>
    </location>
</feature>
<dbReference type="GO" id="GO:0050660">
    <property type="term" value="F:flavin adenine dinucleotide binding"/>
    <property type="evidence" value="ECO:0007669"/>
    <property type="project" value="InterPro"/>
</dbReference>
<dbReference type="InterPro" id="IPR036188">
    <property type="entry name" value="FAD/NAD-bd_sf"/>
</dbReference>
<evidence type="ECO:0000256" key="3">
    <source>
        <dbReference type="ARBA" id="ARBA00022630"/>
    </source>
</evidence>